<accession>A0A3M0JAH8</accession>
<dbReference type="Proteomes" id="UP000269221">
    <property type="component" value="Unassembled WGS sequence"/>
</dbReference>
<evidence type="ECO:0000313" key="2">
    <source>
        <dbReference type="EMBL" id="RMB98111.1"/>
    </source>
</evidence>
<feature type="compositionally biased region" description="Polar residues" evidence="1">
    <location>
        <begin position="253"/>
        <end position="265"/>
    </location>
</feature>
<dbReference type="STRING" id="333673.A0A3M0JAH8"/>
<proteinExistence type="predicted"/>
<gene>
    <name evidence="2" type="ORF">DUI87_25589</name>
</gene>
<dbReference type="EMBL" id="QRBI01000154">
    <property type="protein sequence ID" value="RMB98111.1"/>
    <property type="molecule type" value="Genomic_DNA"/>
</dbReference>
<sequence>MGFYTTTYEAAFGKRPTGSPRVFQGGRVLGVEPPKDRSIHPLLGAHTGSGYVTNNFSALPSLLSPRVERQDTDVSTTCEDFKLFGHPDFRRMLPQYVDEPECRYPAGFSLSRLRFGELRAPRASREYDTWSRLDGPAQPDVPERAAELSGFTRSAPRSDLTLPEQPVSPVPTVCPVPPALSTPGDTFRRPELDDGDGQVDSSPAIRSTEPLTYGAIHNQYLTKLSPMAPVAPGWWAQTPITWAPRSVEGIQIPSPSGFSTNNRPTNLWRIDEPPT</sequence>
<feature type="compositionally biased region" description="Pro residues" evidence="1">
    <location>
        <begin position="166"/>
        <end position="180"/>
    </location>
</feature>
<organism evidence="2 3">
    <name type="scientific">Hirundo rustica rustica</name>
    <dbReference type="NCBI Taxonomy" id="333673"/>
    <lineage>
        <taxon>Eukaryota</taxon>
        <taxon>Metazoa</taxon>
        <taxon>Chordata</taxon>
        <taxon>Craniata</taxon>
        <taxon>Vertebrata</taxon>
        <taxon>Euteleostomi</taxon>
        <taxon>Archelosauria</taxon>
        <taxon>Archosauria</taxon>
        <taxon>Dinosauria</taxon>
        <taxon>Saurischia</taxon>
        <taxon>Theropoda</taxon>
        <taxon>Coelurosauria</taxon>
        <taxon>Aves</taxon>
        <taxon>Neognathae</taxon>
        <taxon>Neoaves</taxon>
        <taxon>Telluraves</taxon>
        <taxon>Australaves</taxon>
        <taxon>Passeriformes</taxon>
        <taxon>Sylvioidea</taxon>
        <taxon>Hirundinidae</taxon>
        <taxon>Hirundo</taxon>
    </lineage>
</organism>
<evidence type="ECO:0000256" key="1">
    <source>
        <dbReference type="SAM" id="MobiDB-lite"/>
    </source>
</evidence>
<name>A0A3M0JAH8_HIRRU</name>
<protein>
    <submittedName>
        <fullName evidence="2">Uncharacterized protein</fullName>
    </submittedName>
</protein>
<evidence type="ECO:0000313" key="3">
    <source>
        <dbReference type="Proteomes" id="UP000269221"/>
    </source>
</evidence>
<feature type="region of interest" description="Disordered" evidence="1">
    <location>
        <begin position="253"/>
        <end position="275"/>
    </location>
</feature>
<dbReference type="AlphaFoldDB" id="A0A3M0JAH8"/>
<dbReference type="OrthoDB" id="9980630at2759"/>
<reference evidence="2 3" key="1">
    <citation type="submission" date="2018-07" db="EMBL/GenBank/DDBJ databases">
        <title>A high quality draft genome assembly of the barn swallow (H. rustica rustica).</title>
        <authorList>
            <person name="Formenti G."/>
            <person name="Chiara M."/>
            <person name="Poveda L."/>
            <person name="Francoijs K.-J."/>
            <person name="Bonisoli-Alquati A."/>
            <person name="Canova L."/>
            <person name="Gianfranceschi L."/>
            <person name="Horner D.S."/>
            <person name="Saino N."/>
        </authorList>
    </citation>
    <scope>NUCLEOTIDE SEQUENCE [LARGE SCALE GENOMIC DNA]</scope>
    <source>
        <strain evidence="2">Chelidonia</strain>
        <tissue evidence="2">Blood</tissue>
    </source>
</reference>
<feature type="region of interest" description="Disordered" evidence="1">
    <location>
        <begin position="150"/>
        <end position="205"/>
    </location>
</feature>
<keyword evidence="3" id="KW-1185">Reference proteome</keyword>
<comment type="caution">
    <text evidence="2">The sequence shown here is derived from an EMBL/GenBank/DDBJ whole genome shotgun (WGS) entry which is preliminary data.</text>
</comment>